<dbReference type="KEGG" id="pyc:TQ32_06335"/>
<dbReference type="PATRIC" id="fig|1609559.3.peg.1326"/>
<sequence>MRKFYVFNTTFIFYVLLIMFTLLNENIRAVIYSRGYKPHEMAVGMTLLLLNFLAMNIGWKIWKFKIPNVVYEAVIILFSFIYFPIGPVIALILLFFYRKGVDVYSKSVPIAFVYSLLIPILAFLVIGVPLFNQSLRFEFSRILGISAYLSTIAITYSNIDRRIKLVYTLTMVAIFFIGTFRSYILWITVAYLLSISKRDVKAKNTIIVGIAGIAILILSGNIEKLLVRIGFTFLTFTNLAVRGIPWGIYHGSLLFSPDPRRLVATFLGGEGRYTYLIFGQPVADFGILGIIESFLIGIMAKESEIREESLNFTISILVYSIDAGIDNRILLAIMGAILSGRVRNEEGSSPILGRIRFNSLPLLGKEELQRSNNANGKLWE</sequence>
<keyword evidence="1" id="KW-0472">Membrane</keyword>
<keyword evidence="1" id="KW-0812">Transmembrane</keyword>
<reference evidence="2 3" key="2">
    <citation type="journal article" date="2016" name="Int. J. Syst. Evol. Microbiol.">
        <title>Pyrococcus kukulkanii sp. nov., a hyperthermophilic, piezophilic archaeon isolated from a deep-sea hydrothermal vent.</title>
        <authorList>
            <person name="Callac N."/>
            <person name="Oger P."/>
            <person name="Lesongeur F."/>
            <person name="Rattray J.E."/>
            <person name="Vannier P."/>
            <person name="Michoud G."/>
            <person name="Beauverger M."/>
            <person name="Gayet N."/>
            <person name="Rouxel O."/>
            <person name="Jebbar M."/>
            <person name="Godfroy A."/>
        </authorList>
    </citation>
    <scope>NUCLEOTIDE SEQUENCE [LARGE SCALE GENOMIC DNA]</scope>
    <source>
        <strain evidence="2 3">NCB100</strain>
    </source>
</reference>
<dbReference type="Pfam" id="PF01901">
    <property type="entry name" value="O_anti_polymase"/>
    <property type="match status" value="1"/>
</dbReference>
<dbReference type="GeneID" id="28491436"/>
<feature type="transmembrane region" description="Helical" evidence="1">
    <location>
        <begin position="109"/>
        <end position="130"/>
    </location>
</feature>
<evidence type="ECO:0000313" key="3">
    <source>
        <dbReference type="Proteomes" id="UP000070587"/>
    </source>
</evidence>
<evidence type="ECO:0000256" key="1">
    <source>
        <dbReference type="SAM" id="Phobius"/>
    </source>
</evidence>
<feature type="transmembrane region" description="Helical" evidence="1">
    <location>
        <begin position="205"/>
        <end position="222"/>
    </location>
</feature>
<keyword evidence="1" id="KW-1133">Transmembrane helix</keyword>
<dbReference type="RefSeq" id="WP_068322426.1">
    <property type="nucleotide sequence ID" value="NZ_CP010835.1"/>
</dbReference>
<name>A0A127BA75_9EURY</name>
<proteinExistence type="predicted"/>
<dbReference type="EMBL" id="CP010835">
    <property type="protein sequence ID" value="AMM54137.1"/>
    <property type="molecule type" value="Genomic_DNA"/>
</dbReference>
<feature type="transmembrane region" description="Helical" evidence="1">
    <location>
        <begin position="5"/>
        <end position="23"/>
    </location>
</feature>
<gene>
    <name evidence="2" type="ORF">TQ32_06335</name>
</gene>
<evidence type="ECO:0000313" key="2">
    <source>
        <dbReference type="EMBL" id="AMM54137.1"/>
    </source>
</evidence>
<dbReference type="STRING" id="1609559.TQ32_06335"/>
<feature type="transmembrane region" description="Helical" evidence="1">
    <location>
        <begin position="142"/>
        <end position="159"/>
    </location>
</feature>
<feature type="transmembrane region" description="Helical" evidence="1">
    <location>
        <begin position="165"/>
        <end position="193"/>
    </location>
</feature>
<dbReference type="Proteomes" id="UP000070587">
    <property type="component" value="Chromosome"/>
</dbReference>
<dbReference type="InterPro" id="IPR002760">
    <property type="entry name" value="O_anti_polymase"/>
</dbReference>
<dbReference type="AlphaFoldDB" id="A0A127BA75"/>
<reference evidence="3" key="1">
    <citation type="submission" date="2015-02" db="EMBL/GenBank/DDBJ databases">
        <title>Pyrococcus kukulkanii sp. nov., a novel hyperthermophilic archaeon isolated from a deep-sea hydrothermal vent at the Guaymas Basin.</title>
        <authorList>
            <person name="Oger P.M."/>
            <person name="Callac N."/>
            <person name="Jebbar M."/>
            <person name="Godfroy A."/>
        </authorList>
    </citation>
    <scope>NUCLEOTIDE SEQUENCE [LARGE SCALE GENOMIC DNA]</scope>
    <source>
        <strain evidence="3">NCB100</strain>
    </source>
</reference>
<feature type="transmembrane region" description="Helical" evidence="1">
    <location>
        <begin position="74"/>
        <end position="97"/>
    </location>
</feature>
<protein>
    <submittedName>
        <fullName evidence="2">Uncharacterized protein</fullName>
    </submittedName>
</protein>
<feature type="transmembrane region" description="Helical" evidence="1">
    <location>
        <begin position="43"/>
        <end position="62"/>
    </location>
</feature>
<dbReference type="OrthoDB" id="102256at2157"/>
<organism evidence="2 3">
    <name type="scientific">Pyrococcus kukulkanii</name>
    <dbReference type="NCBI Taxonomy" id="1609559"/>
    <lineage>
        <taxon>Archaea</taxon>
        <taxon>Methanobacteriati</taxon>
        <taxon>Methanobacteriota</taxon>
        <taxon>Thermococci</taxon>
        <taxon>Thermococcales</taxon>
        <taxon>Thermococcaceae</taxon>
        <taxon>Pyrococcus</taxon>
    </lineage>
</organism>
<accession>A0A127BA75</accession>